<protein>
    <submittedName>
        <fullName evidence="1">Uncharacterized protein</fullName>
    </submittedName>
</protein>
<evidence type="ECO:0000313" key="1">
    <source>
        <dbReference type="EMBL" id="KAJ7000350.1"/>
    </source>
</evidence>
<dbReference type="AlphaFoldDB" id="A0AAD6W5T0"/>
<evidence type="ECO:0000313" key="2">
    <source>
        <dbReference type="Proteomes" id="UP001164929"/>
    </source>
</evidence>
<comment type="caution">
    <text evidence="1">The sequence shown here is derived from an EMBL/GenBank/DDBJ whole genome shotgun (WGS) entry which is preliminary data.</text>
</comment>
<name>A0AAD6W5T0_9ROSI</name>
<gene>
    <name evidence="1" type="ORF">NC653_010973</name>
</gene>
<proteinExistence type="predicted"/>
<accession>A0AAD6W5T0</accession>
<sequence>MSAPGTRGWLDYTFQQSHCSLIFQLIPSNTSLSKRIQGAKTTINNLDSIDSQVALDLTVNKAYMCKSLTLN</sequence>
<reference evidence="1 2" key="1">
    <citation type="journal article" date="2023" name="Mol. Ecol. Resour.">
        <title>Chromosome-level genome assembly of a triploid poplar Populus alba 'Berolinensis'.</title>
        <authorList>
            <person name="Chen S."/>
            <person name="Yu Y."/>
            <person name="Wang X."/>
            <person name="Wang S."/>
            <person name="Zhang T."/>
            <person name="Zhou Y."/>
            <person name="He R."/>
            <person name="Meng N."/>
            <person name="Wang Y."/>
            <person name="Liu W."/>
            <person name="Liu Z."/>
            <person name="Liu J."/>
            <person name="Guo Q."/>
            <person name="Huang H."/>
            <person name="Sederoff R.R."/>
            <person name="Wang G."/>
            <person name="Qu G."/>
            <person name="Chen S."/>
        </authorList>
    </citation>
    <scope>NUCLEOTIDE SEQUENCE [LARGE SCALE GENOMIC DNA]</scope>
    <source>
        <strain evidence="1">SC-2020</strain>
    </source>
</reference>
<dbReference type="Proteomes" id="UP001164929">
    <property type="component" value="Chromosome 4"/>
</dbReference>
<organism evidence="1 2">
    <name type="scientific">Populus alba x Populus x berolinensis</name>
    <dbReference type="NCBI Taxonomy" id="444605"/>
    <lineage>
        <taxon>Eukaryota</taxon>
        <taxon>Viridiplantae</taxon>
        <taxon>Streptophyta</taxon>
        <taxon>Embryophyta</taxon>
        <taxon>Tracheophyta</taxon>
        <taxon>Spermatophyta</taxon>
        <taxon>Magnoliopsida</taxon>
        <taxon>eudicotyledons</taxon>
        <taxon>Gunneridae</taxon>
        <taxon>Pentapetalae</taxon>
        <taxon>rosids</taxon>
        <taxon>fabids</taxon>
        <taxon>Malpighiales</taxon>
        <taxon>Salicaceae</taxon>
        <taxon>Saliceae</taxon>
        <taxon>Populus</taxon>
    </lineage>
</organism>
<dbReference type="EMBL" id="JAQIZT010000004">
    <property type="protein sequence ID" value="KAJ7000350.1"/>
    <property type="molecule type" value="Genomic_DNA"/>
</dbReference>
<keyword evidence="2" id="KW-1185">Reference proteome</keyword>